<accession>A0A0J1CWK5</accession>
<dbReference type="SUPFAM" id="SSF53850">
    <property type="entry name" value="Periplasmic binding protein-like II"/>
    <property type="match status" value="1"/>
</dbReference>
<evidence type="ECO:0000256" key="4">
    <source>
        <dbReference type="ARBA" id="ARBA00023163"/>
    </source>
</evidence>
<comment type="caution">
    <text evidence="6">The sequence shown here is derived from an EMBL/GenBank/DDBJ whole genome shotgun (WGS) entry which is preliminary data.</text>
</comment>
<reference evidence="6 7" key="1">
    <citation type="journal article" date="2015" name="Genome Announc.">
        <title>Draft Genome Sequence of Burkholderia sp. Strain PML1(12), an Ectomycorrhizosphere-Inhabiting Bacterium with Effective Mineral-Weathering Ability.</title>
        <authorList>
            <person name="Uroz S."/>
            <person name="Oger P."/>
        </authorList>
    </citation>
    <scope>NUCLEOTIDE SEQUENCE [LARGE SCALE GENOMIC DNA]</scope>
    <source>
        <strain evidence="7">PML1(12)</strain>
    </source>
</reference>
<comment type="similarity">
    <text evidence="1">Belongs to the LysR transcriptional regulatory family.</text>
</comment>
<dbReference type="PROSITE" id="PS50931">
    <property type="entry name" value="HTH_LYSR"/>
    <property type="match status" value="1"/>
</dbReference>
<dbReference type="RefSeq" id="WP_047848038.1">
    <property type="nucleotide sequence ID" value="NZ_AEJF01000116.1"/>
</dbReference>
<dbReference type="Gene3D" id="1.10.10.10">
    <property type="entry name" value="Winged helix-like DNA-binding domain superfamily/Winged helix DNA-binding domain"/>
    <property type="match status" value="1"/>
</dbReference>
<dbReference type="GO" id="GO:0003677">
    <property type="term" value="F:DNA binding"/>
    <property type="evidence" value="ECO:0007669"/>
    <property type="project" value="UniProtKB-KW"/>
</dbReference>
<protein>
    <recommendedName>
        <fullName evidence="5">HTH lysR-type domain-containing protein</fullName>
    </recommendedName>
</protein>
<keyword evidence="3" id="KW-0238">DNA-binding</keyword>
<keyword evidence="2" id="KW-0805">Transcription regulation</keyword>
<dbReference type="GO" id="GO:0032993">
    <property type="term" value="C:protein-DNA complex"/>
    <property type="evidence" value="ECO:0007669"/>
    <property type="project" value="TreeGrafter"/>
</dbReference>
<feature type="domain" description="HTH lysR-type" evidence="5">
    <location>
        <begin position="4"/>
        <end position="61"/>
    </location>
</feature>
<dbReference type="FunFam" id="1.10.10.10:FF:000001">
    <property type="entry name" value="LysR family transcriptional regulator"/>
    <property type="match status" value="1"/>
</dbReference>
<proteinExistence type="inferred from homology"/>
<dbReference type="PANTHER" id="PTHR30346:SF0">
    <property type="entry name" value="HCA OPERON TRANSCRIPTIONAL ACTIVATOR HCAR"/>
    <property type="match status" value="1"/>
</dbReference>
<dbReference type="GO" id="GO:0003700">
    <property type="term" value="F:DNA-binding transcription factor activity"/>
    <property type="evidence" value="ECO:0007669"/>
    <property type="project" value="InterPro"/>
</dbReference>
<evidence type="ECO:0000256" key="2">
    <source>
        <dbReference type="ARBA" id="ARBA00023015"/>
    </source>
</evidence>
<dbReference type="CDD" id="cd08414">
    <property type="entry name" value="PBP2_LTTR_aromatics_like"/>
    <property type="match status" value="1"/>
</dbReference>
<dbReference type="PRINTS" id="PR00039">
    <property type="entry name" value="HTHLYSR"/>
</dbReference>
<dbReference type="AlphaFoldDB" id="A0A0J1CWK5"/>
<name>A0A0J1CWK5_9BURK</name>
<dbReference type="Pfam" id="PF03466">
    <property type="entry name" value="LysR_substrate"/>
    <property type="match status" value="1"/>
</dbReference>
<keyword evidence="4" id="KW-0804">Transcription</keyword>
<dbReference type="InterPro" id="IPR005119">
    <property type="entry name" value="LysR_subst-bd"/>
</dbReference>
<dbReference type="OrthoDB" id="8987936at2"/>
<dbReference type="InterPro" id="IPR036388">
    <property type="entry name" value="WH-like_DNA-bd_sf"/>
</dbReference>
<keyword evidence="7" id="KW-1185">Reference proteome</keyword>
<dbReference type="Pfam" id="PF00126">
    <property type="entry name" value="HTH_1"/>
    <property type="match status" value="1"/>
</dbReference>
<dbReference type="SUPFAM" id="SSF46785">
    <property type="entry name" value="Winged helix' DNA-binding domain"/>
    <property type="match status" value="1"/>
</dbReference>
<dbReference type="Proteomes" id="UP000035963">
    <property type="component" value="Unassembled WGS sequence"/>
</dbReference>
<dbReference type="Gene3D" id="3.40.190.10">
    <property type="entry name" value="Periplasmic binding protein-like II"/>
    <property type="match status" value="2"/>
</dbReference>
<evidence type="ECO:0000313" key="6">
    <source>
        <dbReference type="EMBL" id="KLU24731.1"/>
    </source>
</evidence>
<dbReference type="InterPro" id="IPR000847">
    <property type="entry name" value="LysR_HTH_N"/>
</dbReference>
<dbReference type="InterPro" id="IPR036390">
    <property type="entry name" value="WH_DNA-bd_sf"/>
</dbReference>
<organism evidence="6 7">
    <name type="scientific">Caballeronia mineralivorans PML1(12)</name>
    <dbReference type="NCBI Taxonomy" id="908627"/>
    <lineage>
        <taxon>Bacteria</taxon>
        <taxon>Pseudomonadati</taxon>
        <taxon>Pseudomonadota</taxon>
        <taxon>Betaproteobacteria</taxon>
        <taxon>Burkholderiales</taxon>
        <taxon>Burkholderiaceae</taxon>
        <taxon>Caballeronia</taxon>
    </lineage>
</organism>
<evidence type="ECO:0000259" key="5">
    <source>
        <dbReference type="PROSITE" id="PS50931"/>
    </source>
</evidence>
<evidence type="ECO:0000256" key="1">
    <source>
        <dbReference type="ARBA" id="ARBA00009437"/>
    </source>
</evidence>
<dbReference type="EMBL" id="AEJF01000116">
    <property type="protein sequence ID" value="KLU24731.1"/>
    <property type="molecule type" value="Genomic_DNA"/>
</dbReference>
<evidence type="ECO:0000313" key="7">
    <source>
        <dbReference type="Proteomes" id="UP000035963"/>
    </source>
</evidence>
<gene>
    <name evidence="6" type="ORF">EOS_18035</name>
</gene>
<sequence>MSPIDFKHLRYFVGVADELHFGRAAAKLAVTQPALSQQIAALEAILGVQLLIRDRRGVVLTAAGEVFQAQAIEVLAQMETMVEVTRRTAFQNEQRIAIAMVEYTDLPFVVPALTELQKLYPNVKISRKEMVSTQQVKALITHQIDIGMGVLLANEDQTAKVSTRFVLGGRWLLAAPRIHRLAQVKVIHLTDLVDENLIIFSRNVNEPLYDAVLASFQRAKVVPNFVYETTQAQIGLRIVKDGGGLMLGADYALRERHDGIIYVPIEGLPNLNVHIFWRERESSGLVLDFVEFLAEAALRD</sequence>
<dbReference type="PATRIC" id="fig|908627.4.peg.4043"/>
<evidence type="ECO:0000256" key="3">
    <source>
        <dbReference type="ARBA" id="ARBA00023125"/>
    </source>
</evidence>
<dbReference type="PANTHER" id="PTHR30346">
    <property type="entry name" value="TRANSCRIPTIONAL DUAL REGULATOR HCAR-RELATED"/>
    <property type="match status" value="1"/>
</dbReference>